<name>A0ABW4PV84_9MICO</name>
<evidence type="ECO:0000256" key="4">
    <source>
        <dbReference type="ARBA" id="ARBA00022777"/>
    </source>
</evidence>
<dbReference type="InterPro" id="IPR000577">
    <property type="entry name" value="Carb_kinase_FGGY"/>
</dbReference>
<dbReference type="InterPro" id="IPR018484">
    <property type="entry name" value="FGGY_N"/>
</dbReference>
<dbReference type="Pfam" id="PF02782">
    <property type="entry name" value="FGGY_C"/>
    <property type="match status" value="1"/>
</dbReference>
<feature type="domain" description="Carbohydrate kinase FGGY C-terminal" evidence="7">
    <location>
        <begin position="276"/>
        <end position="456"/>
    </location>
</feature>
<evidence type="ECO:0000259" key="6">
    <source>
        <dbReference type="Pfam" id="PF00370"/>
    </source>
</evidence>
<dbReference type="Pfam" id="PF00370">
    <property type="entry name" value="FGGY_N"/>
    <property type="match status" value="1"/>
</dbReference>
<gene>
    <name evidence="8" type="ORF">ACFSDA_04380</name>
</gene>
<dbReference type="PIRSF" id="PIRSF000538">
    <property type="entry name" value="GlpK"/>
    <property type="match status" value="1"/>
</dbReference>
<dbReference type="RefSeq" id="WP_343903671.1">
    <property type="nucleotide sequence ID" value="NZ_BAAAIS010000002.1"/>
</dbReference>
<comment type="similarity">
    <text evidence="1 5">Belongs to the FGGY kinase family.</text>
</comment>
<dbReference type="EC" id="2.7.1.-" evidence="8"/>
<dbReference type="InterPro" id="IPR018483">
    <property type="entry name" value="Carb_kinase_FGGY_CS"/>
</dbReference>
<dbReference type="EMBL" id="JBHUFL010000002">
    <property type="protein sequence ID" value="MFD1834308.1"/>
    <property type="molecule type" value="Genomic_DNA"/>
</dbReference>
<dbReference type="CDD" id="cd07804">
    <property type="entry name" value="ASKHA_NBD_FGGY_RrXK-like"/>
    <property type="match status" value="1"/>
</dbReference>
<dbReference type="InterPro" id="IPR018485">
    <property type="entry name" value="FGGY_C"/>
</dbReference>
<organism evidence="8 9">
    <name type="scientific">Brachybacterium rhamnosum</name>
    <dbReference type="NCBI Taxonomy" id="173361"/>
    <lineage>
        <taxon>Bacteria</taxon>
        <taxon>Bacillati</taxon>
        <taxon>Actinomycetota</taxon>
        <taxon>Actinomycetes</taxon>
        <taxon>Micrococcales</taxon>
        <taxon>Dermabacteraceae</taxon>
        <taxon>Brachybacterium</taxon>
    </lineage>
</organism>
<evidence type="ECO:0000313" key="8">
    <source>
        <dbReference type="EMBL" id="MFD1834308.1"/>
    </source>
</evidence>
<evidence type="ECO:0000256" key="1">
    <source>
        <dbReference type="ARBA" id="ARBA00009156"/>
    </source>
</evidence>
<keyword evidence="3 5" id="KW-0808">Transferase</keyword>
<keyword evidence="2" id="KW-0859">Xylose metabolism</keyword>
<dbReference type="Proteomes" id="UP001597280">
    <property type="component" value="Unassembled WGS sequence"/>
</dbReference>
<dbReference type="Gene3D" id="3.30.420.40">
    <property type="match status" value="2"/>
</dbReference>
<evidence type="ECO:0000256" key="3">
    <source>
        <dbReference type="ARBA" id="ARBA00022679"/>
    </source>
</evidence>
<evidence type="ECO:0000256" key="2">
    <source>
        <dbReference type="ARBA" id="ARBA00022629"/>
    </source>
</evidence>
<keyword evidence="4 5" id="KW-0418">Kinase</keyword>
<evidence type="ECO:0000313" key="9">
    <source>
        <dbReference type="Proteomes" id="UP001597280"/>
    </source>
</evidence>
<dbReference type="InterPro" id="IPR050406">
    <property type="entry name" value="FGGY_Carb_Kinase"/>
</dbReference>
<evidence type="ECO:0000259" key="7">
    <source>
        <dbReference type="Pfam" id="PF02782"/>
    </source>
</evidence>
<dbReference type="GO" id="GO:0016301">
    <property type="term" value="F:kinase activity"/>
    <property type="evidence" value="ECO:0007669"/>
    <property type="project" value="UniProtKB-KW"/>
</dbReference>
<comment type="caution">
    <text evidence="8">The sequence shown here is derived from an EMBL/GenBank/DDBJ whole genome shotgun (WGS) entry which is preliminary data.</text>
</comment>
<accession>A0ABW4PV84</accession>
<dbReference type="PANTHER" id="PTHR43095:SF5">
    <property type="entry name" value="XYLULOSE KINASE"/>
    <property type="match status" value="1"/>
</dbReference>
<proteinExistence type="inferred from homology"/>
<keyword evidence="2" id="KW-0119">Carbohydrate metabolism</keyword>
<sequence>MRAGVTRAPRTDAPRGATPAVLGVDVGTSASKAILVTLDGTVLATAVREHTVDRPRPGHVEMDGGIWWDELVSMAAELLTGPAGDGVEVTGIGLSGMGPCVLLAGADGTPVRPAILYGVDTRSGMQIDRLRAELGDDAILERCGCVLTAQAAGPKIAWVAEEEPEVYARARRLFMTASHLAFRLTGQYVLDHASASQAAPLYDLRSGRWDEEWAARVAPGIELPELRWAGEAAGTVTAQAAAALPGIAAGTPVITGTIDAWAEARGAGTEHPGDMMLMYGTTTFLVARTAELLPGRELWATAGTAPGGWTLSGGMAASGAITGWLRELTGGDDYGDLVGEAAASGPGARGLLMLPYVAGERSPLHDPDARGVIAGLTLSHTRGDLYRAALEAAALGVRHHLEAMAAAGARIDRVVAVGGGARTDLWPQIVSDVTGLPQRIPRCTIGACYGGAMLAAELAHGIDTGPWQGTDHEVRPDPALRETYDELYGLYRDLYPATRDVAHALARRQREA</sequence>
<reference evidence="9" key="1">
    <citation type="journal article" date="2019" name="Int. J. Syst. Evol. Microbiol.">
        <title>The Global Catalogue of Microorganisms (GCM) 10K type strain sequencing project: providing services to taxonomists for standard genome sequencing and annotation.</title>
        <authorList>
            <consortium name="The Broad Institute Genomics Platform"/>
            <consortium name="The Broad Institute Genome Sequencing Center for Infectious Disease"/>
            <person name="Wu L."/>
            <person name="Ma J."/>
        </authorList>
    </citation>
    <scope>NUCLEOTIDE SEQUENCE [LARGE SCALE GENOMIC DNA]</scope>
    <source>
        <strain evidence="9">JCM 11650</strain>
    </source>
</reference>
<feature type="domain" description="Carbohydrate kinase FGGY N-terminal" evidence="6">
    <location>
        <begin position="21"/>
        <end position="262"/>
    </location>
</feature>
<protein>
    <submittedName>
        <fullName evidence="8">FGGY-family carbohydrate kinase</fullName>
        <ecNumber evidence="8">2.7.1.-</ecNumber>
    </submittedName>
</protein>
<dbReference type="SUPFAM" id="SSF53067">
    <property type="entry name" value="Actin-like ATPase domain"/>
    <property type="match status" value="2"/>
</dbReference>
<keyword evidence="9" id="KW-1185">Reference proteome</keyword>
<dbReference type="PANTHER" id="PTHR43095">
    <property type="entry name" value="SUGAR KINASE"/>
    <property type="match status" value="1"/>
</dbReference>
<dbReference type="InterPro" id="IPR043129">
    <property type="entry name" value="ATPase_NBD"/>
</dbReference>
<dbReference type="PROSITE" id="PS00445">
    <property type="entry name" value="FGGY_KINASES_2"/>
    <property type="match status" value="1"/>
</dbReference>
<evidence type="ECO:0000256" key="5">
    <source>
        <dbReference type="RuleBase" id="RU003733"/>
    </source>
</evidence>